<accession>A0A5C6D7F1</accession>
<dbReference type="SUPFAM" id="SSF55120">
    <property type="entry name" value="Pseudouridine synthase"/>
    <property type="match status" value="1"/>
</dbReference>
<protein>
    <recommendedName>
        <fullName evidence="5">tRNA pseudouridine synthase B</fullName>
        <ecNumber evidence="5">5.4.99.25</ecNumber>
    </recommendedName>
    <alternativeName>
        <fullName evidence="5">tRNA pseudouridine(55) synthase</fullName>
        <shortName evidence="5">Psi55 synthase</shortName>
    </alternativeName>
    <alternativeName>
        <fullName evidence="5">tRNA pseudouridylate synthase</fullName>
    </alternativeName>
    <alternativeName>
        <fullName evidence="5">tRNA-uridine isomerase</fullName>
    </alternativeName>
</protein>
<dbReference type="InterPro" id="IPR002501">
    <property type="entry name" value="PsdUridine_synth_N"/>
</dbReference>
<comment type="catalytic activity">
    <reaction evidence="1 5">
        <text>uridine(55) in tRNA = pseudouridine(55) in tRNA</text>
        <dbReference type="Rhea" id="RHEA:42532"/>
        <dbReference type="Rhea" id="RHEA-COMP:10101"/>
        <dbReference type="Rhea" id="RHEA-COMP:10102"/>
        <dbReference type="ChEBI" id="CHEBI:65314"/>
        <dbReference type="ChEBI" id="CHEBI:65315"/>
        <dbReference type="EC" id="5.4.99.25"/>
    </reaction>
</comment>
<evidence type="ECO:0000313" key="7">
    <source>
        <dbReference type="EMBL" id="TWU31764.1"/>
    </source>
</evidence>
<comment type="caution">
    <text evidence="7">The sequence shown here is derived from an EMBL/GenBank/DDBJ whole genome shotgun (WGS) entry which is preliminary data.</text>
</comment>
<dbReference type="InterPro" id="IPR020103">
    <property type="entry name" value="PsdUridine_synth_cat_dom_sf"/>
</dbReference>
<evidence type="ECO:0000256" key="5">
    <source>
        <dbReference type="HAMAP-Rule" id="MF_01080"/>
    </source>
</evidence>
<evidence type="ECO:0000256" key="4">
    <source>
        <dbReference type="ARBA" id="ARBA00023235"/>
    </source>
</evidence>
<dbReference type="Pfam" id="PF01509">
    <property type="entry name" value="TruB_N"/>
    <property type="match status" value="1"/>
</dbReference>
<proteinExistence type="inferred from homology"/>
<dbReference type="GO" id="GO:0160148">
    <property type="term" value="F:tRNA pseudouridine(55) synthase activity"/>
    <property type="evidence" value="ECO:0007669"/>
    <property type="project" value="UniProtKB-EC"/>
</dbReference>
<evidence type="ECO:0000256" key="1">
    <source>
        <dbReference type="ARBA" id="ARBA00000385"/>
    </source>
</evidence>
<evidence type="ECO:0000259" key="6">
    <source>
        <dbReference type="Pfam" id="PF01509"/>
    </source>
</evidence>
<dbReference type="Gene3D" id="3.30.2350.10">
    <property type="entry name" value="Pseudouridine synthase"/>
    <property type="match status" value="1"/>
</dbReference>
<reference evidence="7 8" key="1">
    <citation type="submission" date="2019-02" db="EMBL/GenBank/DDBJ databases">
        <title>Deep-cultivation of Planctomycetes and their phenomic and genomic characterization uncovers novel biology.</title>
        <authorList>
            <person name="Wiegand S."/>
            <person name="Jogler M."/>
            <person name="Boedeker C."/>
            <person name="Pinto D."/>
            <person name="Vollmers J."/>
            <person name="Rivas-Marin E."/>
            <person name="Kohn T."/>
            <person name="Peeters S.H."/>
            <person name="Heuer A."/>
            <person name="Rast P."/>
            <person name="Oberbeckmann S."/>
            <person name="Bunk B."/>
            <person name="Jeske O."/>
            <person name="Meyerdierks A."/>
            <person name="Storesund J.E."/>
            <person name="Kallscheuer N."/>
            <person name="Luecker S."/>
            <person name="Lage O.M."/>
            <person name="Pohl T."/>
            <person name="Merkel B.J."/>
            <person name="Hornburger P."/>
            <person name="Mueller R.-W."/>
            <person name="Bruemmer F."/>
            <person name="Labrenz M."/>
            <person name="Spormann A.M."/>
            <person name="Op Den Camp H."/>
            <person name="Overmann J."/>
            <person name="Amann R."/>
            <person name="Jetten M.S.M."/>
            <person name="Mascher T."/>
            <person name="Medema M.H."/>
            <person name="Devos D.P."/>
            <person name="Kaster A.-K."/>
            <person name="Ovreas L."/>
            <person name="Rohde M."/>
            <person name="Galperin M.Y."/>
            <person name="Jogler C."/>
        </authorList>
    </citation>
    <scope>NUCLEOTIDE SEQUENCE [LARGE SCALE GENOMIC DNA]</scope>
    <source>
        <strain evidence="7 8">Poly41</strain>
    </source>
</reference>
<dbReference type="PANTHER" id="PTHR13767">
    <property type="entry name" value="TRNA-PSEUDOURIDINE SYNTHASE"/>
    <property type="match status" value="1"/>
</dbReference>
<evidence type="ECO:0000256" key="3">
    <source>
        <dbReference type="ARBA" id="ARBA00022694"/>
    </source>
</evidence>
<dbReference type="NCBIfam" id="TIGR00431">
    <property type="entry name" value="TruB"/>
    <property type="match status" value="1"/>
</dbReference>
<dbReference type="Proteomes" id="UP000319143">
    <property type="component" value="Unassembled WGS sequence"/>
</dbReference>
<dbReference type="GO" id="GO:0031119">
    <property type="term" value="P:tRNA pseudouridine synthesis"/>
    <property type="evidence" value="ECO:0007669"/>
    <property type="project" value="UniProtKB-UniRule"/>
</dbReference>
<comment type="function">
    <text evidence="5">Responsible for synthesis of pseudouridine from uracil-55 in the psi GC loop of transfer RNAs.</text>
</comment>
<comment type="similarity">
    <text evidence="2 5">Belongs to the pseudouridine synthase TruB family. Type 1 subfamily.</text>
</comment>
<evidence type="ECO:0000313" key="8">
    <source>
        <dbReference type="Proteomes" id="UP000319143"/>
    </source>
</evidence>
<dbReference type="PANTHER" id="PTHR13767:SF2">
    <property type="entry name" value="PSEUDOURIDYLATE SYNTHASE TRUB1"/>
    <property type="match status" value="1"/>
</dbReference>
<keyword evidence="4 5" id="KW-0413">Isomerase</keyword>
<keyword evidence="3 5" id="KW-0819">tRNA processing</keyword>
<dbReference type="OrthoDB" id="9802309at2"/>
<organism evidence="7 8">
    <name type="scientific">Novipirellula artificiosorum</name>
    <dbReference type="NCBI Taxonomy" id="2528016"/>
    <lineage>
        <taxon>Bacteria</taxon>
        <taxon>Pseudomonadati</taxon>
        <taxon>Planctomycetota</taxon>
        <taxon>Planctomycetia</taxon>
        <taxon>Pirellulales</taxon>
        <taxon>Pirellulaceae</taxon>
        <taxon>Novipirellula</taxon>
    </lineage>
</organism>
<evidence type="ECO:0000256" key="2">
    <source>
        <dbReference type="ARBA" id="ARBA00005642"/>
    </source>
</evidence>
<feature type="active site" description="Nucleophile" evidence="5">
    <location>
        <position position="26"/>
    </location>
</feature>
<feature type="domain" description="Pseudouridine synthase II N-terminal" evidence="6">
    <location>
        <begin position="17"/>
        <end position="159"/>
    </location>
</feature>
<dbReference type="AlphaFoldDB" id="A0A5C6D7F1"/>
<dbReference type="CDD" id="cd02573">
    <property type="entry name" value="PseudoU_synth_EcTruB"/>
    <property type="match status" value="1"/>
</dbReference>
<dbReference type="GO" id="GO:1990481">
    <property type="term" value="P:mRNA pseudouridine synthesis"/>
    <property type="evidence" value="ECO:0007669"/>
    <property type="project" value="TreeGrafter"/>
</dbReference>
<gene>
    <name evidence="5 7" type="primary">truB</name>
    <name evidence="7" type="ORF">Poly41_59990</name>
</gene>
<name>A0A5C6D7F1_9BACT</name>
<keyword evidence="8" id="KW-1185">Reference proteome</keyword>
<dbReference type="HAMAP" id="MF_01080">
    <property type="entry name" value="TruB_bact"/>
    <property type="match status" value="1"/>
</dbReference>
<dbReference type="GO" id="GO:0003723">
    <property type="term" value="F:RNA binding"/>
    <property type="evidence" value="ECO:0007669"/>
    <property type="project" value="InterPro"/>
</dbReference>
<dbReference type="EC" id="5.4.99.25" evidence="5"/>
<dbReference type="EMBL" id="SJPV01000015">
    <property type="protein sequence ID" value="TWU31764.1"/>
    <property type="molecule type" value="Genomic_DNA"/>
</dbReference>
<sequence length="286" mass="31242">MTSRDVVNIVANRIAPYKAGHAGTLDPLAEGVLVLGVGRASRLVSYVQDYEKQYAATFRLGVASASGDLEQELIEYPEDPVPTFEELTLAAQTLTGEIEQTPSAFSAIWVDGKRAYERVRNGETVEMPSRRVLIHALTLTRYEYPWMDLEIICGSGTYIRSLGVDLAATVNTHAVMSHLCRTRIGPFAISASVEALSLKNTPIQPWVQPATMGVEHLPKMQLDGTLMWRVGNGLCVDAETHPSVHPNQGGVVAAIAPDGRLHAILRGKTKQGNPAWYPEKVFHVES</sequence>
<dbReference type="InterPro" id="IPR014780">
    <property type="entry name" value="tRNA_psdUridine_synth_TruB"/>
</dbReference>